<gene>
    <name evidence="1" type="ORF">ALEPTO_LOCUS12695</name>
</gene>
<name>A0A9N9NI97_9GLOM</name>
<protein>
    <submittedName>
        <fullName evidence="1">1125_t:CDS:1</fullName>
    </submittedName>
</protein>
<organism evidence="1 2">
    <name type="scientific">Ambispora leptoticha</name>
    <dbReference type="NCBI Taxonomy" id="144679"/>
    <lineage>
        <taxon>Eukaryota</taxon>
        <taxon>Fungi</taxon>
        <taxon>Fungi incertae sedis</taxon>
        <taxon>Mucoromycota</taxon>
        <taxon>Glomeromycotina</taxon>
        <taxon>Glomeromycetes</taxon>
        <taxon>Archaeosporales</taxon>
        <taxon>Ambisporaceae</taxon>
        <taxon>Ambispora</taxon>
    </lineage>
</organism>
<dbReference type="EMBL" id="CAJVPS010031438">
    <property type="protein sequence ID" value="CAG8733160.1"/>
    <property type="molecule type" value="Genomic_DNA"/>
</dbReference>
<proteinExistence type="predicted"/>
<keyword evidence="2" id="KW-1185">Reference proteome</keyword>
<dbReference type="Proteomes" id="UP000789508">
    <property type="component" value="Unassembled WGS sequence"/>
</dbReference>
<accession>A0A9N9NI97</accession>
<sequence>MPLAKERVVTVRDVKDEDDEAEEEIKDDFEKEELEEQLYAITMFSEKKDLKKIHDKLGPVAGLIAMREEEDQPISDLFNYYYEKESCSNVKYNIEEGS</sequence>
<comment type="caution">
    <text evidence="1">The sequence shown here is derived from an EMBL/GenBank/DDBJ whole genome shotgun (WGS) entry which is preliminary data.</text>
</comment>
<evidence type="ECO:0000313" key="2">
    <source>
        <dbReference type="Proteomes" id="UP000789508"/>
    </source>
</evidence>
<dbReference type="OrthoDB" id="2445749at2759"/>
<reference evidence="1" key="1">
    <citation type="submission" date="2021-06" db="EMBL/GenBank/DDBJ databases">
        <authorList>
            <person name="Kallberg Y."/>
            <person name="Tangrot J."/>
            <person name="Rosling A."/>
        </authorList>
    </citation>
    <scope>NUCLEOTIDE SEQUENCE</scope>
    <source>
        <strain evidence="1">FL130A</strain>
    </source>
</reference>
<dbReference type="AlphaFoldDB" id="A0A9N9NI97"/>
<evidence type="ECO:0000313" key="1">
    <source>
        <dbReference type="EMBL" id="CAG8733160.1"/>
    </source>
</evidence>